<comment type="caution">
    <text evidence="2">The sequence shown here is derived from an EMBL/GenBank/DDBJ whole genome shotgun (WGS) entry which is preliminary data.</text>
</comment>
<protein>
    <submittedName>
        <fullName evidence="2">Uncharacterized protein</fullName>
    </submittedName>
</protein>
<sequence>MVEFKRGDLWLAQIVCPVAYMGEINKDDDEDFSGGFVQSPREKVDNDDENLLSDGNGTPESHYSGSDGDASPFLVAAGHRIPDEYVYKEGYYNWNEDVCKVEYAAYEDAQNDECAADEDDDPNR</sequence>
<reference evidence="2" key="1">
    <citation type="submission" date="2022-04" db="EMBL/GenBank/DDBJ databases">
        <title>A functionally conserved STORR gene fusion in Papaver species that diverged 16.8 million years ago.</title>
        <authorList>
            <person name="Catania T."/>
        </authorList>
    </citation>
    <scope>NUCLEOTIDE SEQUENCE</scope>
    <source>
        <strain evidence="2">S-188037</strain>
    </source>
</reference>
<evidence type="ECO:0000256" key="1">
    <source>
        <dbReference type="SAM" id="MobiDB-lite"/>
    </source>
</evidence>
<dbReference type="AlphaFoldDB" id="A0AAD4SQ73"/>
<evidence type="ECO:0000313" key="2">
    <source>
        <dbReference type="EMBL" id="KAI3916070.1"/>
    </source>
</evidence>
<dbReference type="EMBL" id="JAJJMB010009125">
    <property type="protein sequence ID" value="KAI3916070.1"/>
    <property type="molecule type" value="Genomic_DNA"/>
</dbReference>
<proteinExistence type="predicted"/>
<organism evidence="2 3">
    <name type="scientific">Papaver atlanticum</name>
    <dbReference type="NCBI Taxonomy" id="357466"/>
    <lineage>
        <taxon>Eukaryota</taxon>
        <taxon>Viridiplantae</taxon>
        <taxon>Streptophyta</taxon>
        <taxon>Embryophyta</taxon>
        <taxon>Tracheophyta</taxon>
        <taxon>Spermatophyta</taxon>
        <taxon>Magnoliopsida</taxon>
        <taxon>Ranunculales</taxon>
        <taxon>Papaveraceae</taxon>
        <taxon>Papaveroideae</taxon>
        <taxon>Papaver</taxon>
    </lineage>
</organism>
<gene>
    <name evidence="2" type="ORF">MKW98_004511</name>
</gene>
<feature type="region of interest" description="Disordered" evidence="1">
    <location>
        <begin position="29"/>
        <end position="69"/>
    </location>
</feature>
<evidence type="ECO:0000313" key="3">
    <source>
        <dbReference type="Proteomes" id="UP001202328"/>
    </source>
</evidence>
<name>A0AAD4SQ73_9MAGN</name>
<accession>A0AAD4SQ73</accession>
<feature type="compositionally biased region" description="Polar residues" evidence="1">
    <location>
        <begin position="53"/>
        <end position="64"/>
    </location>
</feature>
<keyword evidence="3" id="KW-1185">Reference proteome</keyword>
<dbReference type="Proteomes" id="UP001202328">
    <property type="component" value="Unassembled WGS sequence"/>
</dbReference>